<evidence type="ECO:0000313" key="3">
    <source>
        <dbReference type="EMBL" id="BAU77682.1"/>
    </source>
</evidence>
<gene>
    <name evidence="3" type="ORF">SAVERM_2p243</name>
    <name evidence="2" type="ORF">SAVERM_7557</name>
</gene>
<proteinExistence type="predicted"/>
<dbReference type="Proteomes" id="UP000000428">
    <property type="component" value="Chromosome"/>
</dbReference>
<evidence type="ECO:0000313" key="4">
    <source>
        <dbReference type="Proteomes" id="UP000000428"/>
    </source>
</evidence>
<evidence type="ECO:0000256" key="1">
    <source>
        <dbReference type="SAM" id="MobiDB-lite"/>
    </source>
</evidence>
<keyword evidence="4" id="KW-1185">Reference proteome</keyword>
<reference evidence="2" key="3">
    <citation type="journal article" date="2014" name="J. Ind. Microbiol. Biotechnol.">
        <title>Genome mining of the Streptomyces avermitilis genome and development of genome-minimized hosts for heterologous expression of biosynthetic gene clusters.</title>
        <authorList>
            <person name="Ikeda H."/>
            <person name="Shin-ya K."/>
            <person name="Omura S."/>
        </authorList>
    </citation>
    <scope>NUCLEOTIDE SEQUENCE</scope>
    <source>
        <strain evidence="2">MA-4680</strain>
    </source>
</reference>
<sequence>MASISYCDEPKRDSCHIGGMLSPPAGAVHIVPGFKHSSPVASSTLKYVSHTQARAKGLTPSGRCEPGPKPVAISERFQRGH</sequence>
<geneLocation type="plasmid" evidence="3">
    <name>SAP2</name>
</geneLocation>
<dbReference type="AlphaFoldDB" id="Q825A3"/>
<feature type="region of interest" description="Disordered" evidence="1">
    <location>
        <begin position="54"/>
        <end position="81"/>
    </location>
</feature>
<dbReference type="EMBL" id="BA000030">
    <property type="protein sequence ID" value="BAC75268.1"/>
    <property type="molecule type" value="Genomic_DNA"/>
</dbReference>
<evidence type="ECO:0000313" key="2">
    <source>
        <dbReference type="EMBL" id="BAC75268.1"/>
    </source>
</evidence>
<reference evidence="2 4" key="1">
    <citation type="journal article" date="2001" name="Proc. Natl. Acad. Sci. U.S.A.">
        <title>Genome sequence of an industrial microorganism Streptomyces avermitilis: deducing the ability of producing secondary metabolites.</title>
        <authorList>
            <person name="Omura S."/>
            <person name="Ikeda H."/>
            <person name="Ishikawa J."/>
            <person name="Hanamoto A."/>
            <person name="Takahashi C."/>
            <person name="Shinose M."/>
            <person name="Takahashi Y."/>
            <person name="Horikawa H."/>
            <person name="Nakazawa H."/>
            <person name="Osonoe T."/>
            <person name="Kikuchi H."/>
            <person name="Shiba T."/>
            <person name="Sakaki Y."/>
            <person name="Hattori M."/>
        </authorList>
    </citation>
    <scope>NUCLEOTIDE SEQUENCE [LARGE SCALE GENOMIC DNA]</scope>
    <source>
        <strain evidence="4">ATCC 31267 / DSM 46492 / JCM 5070 / NBRC 14893 / NCIMB 12804 / NRRL 8165 / MA-4680</strain>
        <strain evidence="2">MA-4680</strain>
    </source>
</reference>
<protein>
    <submittedName>
        <fullName evidence="2">Uncharacterized protein</fullName>
    </submittedName>
</protein>
<dbReference type="KEGG" id="sma:SAVERM_7557"/>
<keyword evidence="3" id="KW-0614">Plasmid</keyword>
<dbReference type="HOGENOM" id="CLU_2572243_0_0_11"/>
<organism evidence="2 4">
    <name type="scientific">Streptomyces avermitilis (strain ATCC 31267 / DSM 46492 / JCM 5070 / NBRC 14893 / NCIMB 12804 / NRRL 8165 / MA-4680)</name>
    <dbReference type="NCBI Taxonomy" id="227882"/>
    <lineage>
        <taxon>Bacteria</taxon>
        <taxon>Bacillati</taxon>
        <taxon>Actinomycetota</taxon>
        <taxon>Actinomycetes</taxon>
        <taxon>Kitasatosporales</taxon>
        <taxon>Streptomycetaceae</taxon>
        <taxon>Streptomyces</taxon>
    </lineage>
</organism>
<dbReference type="EMBL" id="AP017380">
    <property type="protein sequence ID" value="BAU77682.1"/>
    <property type="molecule type" value="Genomic_DNA"/>
</dbReference>
<accession>Q825A3</accession>
<name>Q825A3_STRAW</name>
<reference evidence="2 4" key="2">
    <citation type="journal article" date="2003" name="Nat. Biotechnol.">
        <title>Complete genome sequence and comparative analysis of the industrial microorganism Streptomyces avermitilis.</title>
        <authorList>
            <person name="Ikeda H."/>
            <person name="Ishikawa J."/>
            <person name="Hanamoto A."/>
            <person name="Shinose M."/>
            <person name="Kikuchi H."/>
            <person name="Shiba T."/>
            <person name="Sakaki Y."/>
            <person name="Hattori M."/>
            <person name="Omura S."/>
        </authorList>
    </citation>
    <scope>NUCLEOTIDE SEQUENCE [LARGE SCALE GENOMIC DNA]</scope>
    <source>
        <strain evidence="4">ATCC 31267 / DSM 46492 / JCM 5070 / NBRC 14893 / NCIMB 12804 / NRRL 8165 / MA-4680</strain>
        <strain evidence="2">MA-4680</strain>
    </source>
</reference>
<reference evidence="3" key="4">
    <citation type="submission" date="2016-03" db="EMBL/GenBank/DDBJ databases">
        <title>Complete sequence of the second linear plasmid SAP2 of Streptomyces avermitilis.</title>
        <authorList>
            <person name="Ikeda H."/>
        </authorList>
    </citation>
    <scope>NUCLEOTIDE SEQUENCE</scope>
    <source>
        <strain evidence="3">MA-4680</strain>
        <plasmid evidence="3">SAP2</plasmid>
    </source>
</reference>